<dbReference type="InterPro" id="IPR020472">
    <property type="entry name" value="WD40_PAC1"/>
</dbReference>
<evidence type="ECO:0000313" key="10">
    <source>
        <dbReference type="Proteomes" id="UP000449547"/>
    </source>
</evidence>
<dbReference type="OMA" id="DHKYVEF"/>
<dbReference type="PANTHER" id="PTHR19855">
    <property type="entry name" value="WD40 REPEAT PROTEIN 12, 37"/>
    <property type="match status" value="1"/>
</dbReference>
<feature type="repeat" description="WD" evidence="7">
    <location>
        <begin position="207"/>
        <end position="248"/>
    </location>
</feature>
<dbReference type="PROSITE" id="PS50294">
    <property type="entry name" value="WD_REPEATS_REGION"/>
    <property type="match status" value="4"/>
</dbReference>
<keyword evidence="4" id="KW-0677">Repeat</keyword>
<dbReference type="GO" id="GO:0000463">
    <property type="term" value="P:maturation of LSU-rRNA from tricistronic rRNA transcript (SSU-rRNA, 5.8S rRNA, LSU-rRNA)"/>
    <property type="evidence" value="ECO:0007669"/>
    <property type="project" value="UniProtKB-UniRule"/>
</dbReference>
<comment type="caution">
    <text evidence="9">The sequence shown here is derived from an EMBL/GenBank/DDBJ whole genome shotgun (WGS) entry which is preliminary data.</text>
</comment>
<keyword evidence="2 6" id="KW-0698">rRNA processing</keyword>
<dbReference type="PROSITE" id="PS00678">
    <property type="entry name" value="WD_REPEATS_1"/>
    <property type="match status" value="1"/>
</dbReference>
<proteinExistence type="inferred from homology"/>
<dbReference type="SUPFAM" id="SSF50978">
    <property type="entry name" value="WD40 repeat-like"/>
    <property type="match status" value="1"/>
</dbReference>
<dbReference type="PROSITE" id="PS50082">
    <property type="entry name" value="WD_REPEATS_2"/>
    <property type="match status" value="4"/>
</dbReference>
<evidence type="ECO:0000313" key="9">
    <source>
        <dbReference type="EMBL" id="KAA8900789.1"/>
    </source>
</evidence>
<dbReference type="SMART" id="SM00320">
    <property type="entry name" value="WD40"/>
    <property type="match status" value="7"/>
</dbReference>
<keyword evidence="5 6" id="KW-0539">Nucleus</keyword>
<dbReference type="AlphaFoldDB" id="A0A642UKA0"/>
<evidence type="ECO:0000256" key="1">
    <source>
        <dbReference type="ARBA" id="ARBA00022517"/>
    </source>
</evidence>
<dbReference type="PRINTS" id="PR00320">
    <property type="entry name" value="GPROTEINBRPT"/>
</dbReference>
<sequence length="453" mass="49125">MDAAQVKIRLFTKEEDESLHVSDAPLYVPVSLKRYGLSEVVNHLLEKDTEAPIPFDFLIDGQLLRTSIDEYLVQNGLSSEAFLNVEYTRAVLPPSFLGSFNNEDWVSSVDVINPQSVAATSSQVPITDAKILSGCYDGIVRTYNASGQVERQFVGHSAPVKAVKWVSSTRVVSAGNDRQVRLWKSGAEPVAVDDDEDAELGKTYAILEGHKAPVVTLDVHQGSNRIISGAYDNTVAVWSTIQSQMAAINVHADEDKYLSSASKKRRKMAVQDATLRRRAPLSVLDGHTQQVEGVAFDARDASVAYSVSQDHTIKTWDLYTGKCVDTKQTGYSLLSVLPLAGPSLLATGSSARHINLSDPRAEEATSKRLVGHTNFVVSLAASPDNANLFSSASHDGTVKVWDVRGEKPLYTITREGADTKPKLFGVAWDPVVGIVSGGSDKKLQINKGTDIAK</sequence>
<keyword evidence="3 7" id="KW-0853">WD repeat</keyword>
<dbReference type="Pfam" id="PF00400">
    <property type="entry name" value="WD40"/>
    <property type="match status" value="4"/>
</dbReference>
<comment type="subcellular location">
    <subcellularLocation>
        <location evidence="6">Nucleus</location>
        <location evidence="6">Nucleolus</location>
    </subcellularLocation>
    <subcellularLocation>
        <location evidence="6">Nucleus</location>
        <location evidence="6">Nucleoplasm</location>
    </subcellularLocation>
</comment>
<comment type="function">
    <text evidence="6">Component of the NOP7 complex, which is required for maturation of the 25S and 5.8S ribosomal RNAs and formation of the 60S ribosome.</text>
</comment>
<evidence type="ECO:0000256" key="4">
    <source>
        <dbReference type="ARBA" id="ARBA00022737"/>
    </source>
</evidence>
<dbReference type="InterPro" id="IPR019775">
    <property type="entry name" value="WD40_repeat_CS"/>
</dbReference>
<gene>
    <name evidence="6" type="primary">YTM1</name>
    <name evidence="9" type="ORF">DIURU_003652</name>
</gene>
<dbReference type="InterPro" id="IPR012972">
    <property type="entry name" value="NLE"/>
</dbReference>
<protein>
    <recommendedName>
        <fullName evidence="6">Ribosome biogenesis protein YTM1</fullName>
    </recommendedName>
</protein>
<feature type="repeat" description="WD" evidence="7">
    <location>
        <begin position="153"/>
        <end position="184"/>
    </location>
</feature>
<dbReference type="InterPro" id="IPR036322">
    <property type="entry name" value="WD40_repeat_dom_sf"/>
</dbReference>
<dbReference type="InterPro" id="IPR001680">
    <property type="entry name" value="WD40_rpt"/>
</dbReference>
<reference evidence="9 10" key="1">
    <citation type="submission" date="2019-07" db="EMBL/GenBank/DDBJ databases">
        <title>Genome assembly of two rare yeast pathogens: Diutina rugosa and Trichomonascus ciferrii.</title>
        <authorList>
            <person name="Mixao V."/>
            <person name="Saus E."/>
            <person name="Hansen A."/>
            <person name="Lass-Flor C."/>
            <person name="Gabaldon T."/>
        </authorList>
    </citation>
    <scope>NUCLEOTIDE SEQUENCE [LARGE SCALE GENOMIC DNA]</scope>
    <source>
        <strain evidence="9 10">CBS 613</strain>
    </source>
</reference>
<evidence type="ECO:0000256" key="5">
    <source>
        <dbReference type="ARBA" id="ARBA00023242"/>
    </source>
</evidence>
<evidence type="ECO:0000256" key="7">
    <source>
        <dbReference type="PROSITE-ProRule" id="PRU00221"/>
    </source>
</evidence>
<dbReference type="VEuPathDB" id="FungiDB:DIURU_003652"/>
<dbReference type="HAMAP" id="MF_03029">
    <property type="entry name" value="WDR12"/>
    <property type="match status" value="1"/>
</dbReference>
<dbReference type="OrthoDB" id="10251381at2759"/>
<dbReference type="InterPro" id="IPR028599">
    <property type="entry name" value="WDR12/Ytm1"/>
</dbReference>
<organism evidence="9 10">
    <name type="scientific">Diutina rugosa</name>
    <name type="common">Yeast</name>
    <name type="synonym">Candida rugosa</name>
    <dbReference type="NCBI Taxonomy" id="5481"/>
    <lineage>
        <taxon>Eukaryota</taxon>
        <taxon>Fungi</taxon>
        <taxon>Dikarya</taxon>
        <taxon>Ascomycota</taxon>
        <taxon>Saccharomycotina</taxon>
        <taxon>Pichiomycetes</taxon>
        <taxon>Debaryomycetaceae</taxon>
        <taxon>Diutina</taxon>
    </lineage>
</organism>
<evidence type="ECO:0000256" key="6">
    <source>
        <dbReference type="HAMAP-Rule" id="MF_03029"/>
    </source>
</evidence>
<feature type="repeat" description="WD" evidence="7">
    <location>
        <begin position="284"/>
        <end position="326"/>
    </location>
</feature>
<comment type="subunit">
    <text evidence="6">Component of the NOP7 complex, composed of ERB1, NOP7 and YTM1. Within the NOP7 complex ERB1 appears to interact directly with NOP7 and YTM1. The NOP7 complex also associates with the 66S pre-ribosome.</text>
</comment>
<keyword evidence="10" id="KW-1185">Reference proteome</keyword>
<evidence type="ECO:0000256" key="3">
    <source>
        <dbReference type="ARBA" id="ARBA00022574"/>
    </source>
</evidence>
<evidence type="ECO:0000259" key="8">
    <source>
        <dbReference type="Pfam" id="PF08154"/>
    </source>
</evidence>
<evidence type="ECO:0000256" key="2">
    <source>
        <dbReference type="ARBA" id="ARBA00022552"/>
    </source>
</evidence>
<name>A0A642UKA0_DIURU</name>
<comment type="similarity">
    <text evidence="6">Belongs to the WD repeat WDR12/YTM1 family.</text>
</comment>
<dbReference type="Proteomes" id="UP000449547">
    <property type="component" value="Unassembled WGS sequence"/>
</dbReference>
<feature type="domain" description="NLE" evidence="8">
    <location>
        <begin position="6"/>
        <end position="72"/>
    </location>
</feature>
<keyword evidence="1 6" id="KW-0690">Ribosome biogenesis</keyword>
<dbReference type="CDD" id="cd00200">
    <property type="entry name" value="WD40"/>
    <property type="match status" value="1"/>
</dbReference>
<dbReference type="Gene3D" id="2.130.10.10">
    <property type="entry name" value="YVTN repeat-like/Quinoprotein amine dehydrogenase"/>
    <property type="match status" value="1"/>
</dbReference>
<accession>A0A642UKA0</accession>
<dbReference type="Pfam" id="PF08154">
    <property type="entry name" value="NLE"/>
    <property type="match status" value="1"/>
</dbReference>
<dbReference type="PANTHER" id="PTHR19855:SF11">
    <property type="entry name" value="RIBOSOME BIOGENESIS PROTEIN WDR12"/>
    <property type="match status" value="1"/>
</dbReference>
<feature type="repeat" description="WD" evidence="7">
    <location>
        <begin position="369"/>
        <end position="411"/>
    </location>
</feature>
<dbReference type="GO" id="GO:0043021">
    <property type="term" value="F:ribonucleoprotein complex binding"/>
    <property type="evidence" value="ECO:0007669"/>
    <property type="project" value="UniProtKB-UniRule"/>
</dbReference>
<dbReference type="InterPro" id="IPR015943">
    <property type="entry name" value="WD40/YVTN_repeat-like_dom_sf"/>
</dbReference>
<dbReference type="GO" id="GO:0070545">
    <property type="term" value="C:PeBoW complex"/>
    <property type="evidence" value="ECO:0007669"/>
    <property type="project" value="TreeGrafter"/>
</dbReference>
<dbReference type="GO" id="GO:0000466">
    <property type="term" value="P:maturation of 5.8S rRNA from tricistronic rRNA transcript (SSU-rRNA, 5.8S rRNA, LSU-rRNA)"/>
    <property type="evidence" value="ECO:0007669"/>
    <property type="project" value="UniProtKB-UniRule"/>
</dbReference>
<dbReference type="GO" id="GO:0005654">
    <property type="term" value="C:nucleoplasm"/>
    <property type="evidence" value="ECO:0007669"/>
    <property type="project" value="UniProtKB-SubCell"/>
</dbReference>
<dbReference type="GO" id="GO:0030687">
    <property type="term" value="C:preribosome, large subunit precursor"/>
    <property type="evidence" value="ECO:0007669"/>
    <property type="project" value="UniProtKB-UniRule"/>
</dbReference>
<dbReference type="EMBL" id="SWFT01000106">
    <property type="protein sequence ID" value="KAA8900789.1"/>
    <property type="molecule type" value="Genomic_DNA"/>
</dbReference>